<dbReference type="OrthoDB" id="4491142at2759"/>
<sequence>MVNFRTIRGRHSVYPRSKRQQRLRRRLRLMYGAFEYCHECDADICVLIRLNDTGQIYIFNSDSQWQPSKEQLVCLQLSLAKIETNKLQASYYPKPKQVTWEELASKYRV</sequence>
<dbReference type="GO" id="GO:0046983">
    <property type="term" value="F:protein dimerization activity"/>
    <property type="evidence" value="ECO:0007669"/>
    <property type="project" value="InterPro"/>
</dbReference>
<organism evidence="1 2">
    <name type="scientific">Aspergillus ellipticus CBS 707.79</name>
    <dbReference type="NCBI Taxonomy" id="1448320"/>
    <lineage>
        <taxon>Eukaryota</taxon>
        <taxon>Fungi</taxon>
        <taxon>Dikarya</taxon>
        <taxon>Ascomycota</taxon>
        <taxon>Pezizomycotina</taxon>
        <taxon>Eurotiomycetes</taxon>
        <taxon>Eurotiomycetidae</taxon>
        <taxon>Eurotiales</taxon>
        <taxon>Aspergillaceae</taxon>
        <taxon>Aspergillus</taxon>
        <taxon>Aspergillus subgen. Circumdati</taxon>
    </lineage>
</organism>
<accession>A0A319DNG4</accession>
<protein>
    <submittedName>
        <fullName evidence="1">Uncharacterized protein</fullName>
    </submittedName>
</protein>
<dbReference type="SUPFAM" id="SSF55455">
    <property type="entry name" value="SRF-like"/>
    <property type="match status" value="1"/>
</dbReference>
<dbReference type="GO" id="GO:0045944">
    <property type="term" value="P:positive regulation of transcription by RNA polymerase II"/>
    <property type="evidence" value="ECO:0007669"/>
    <property type="project" value="UniProtKB-ARBA"/>
</dbReference>
<dbReference type="STRING" id="1448320.A0A319DNG4"/>
<evidence type="ECO:0000313" key="1">
    <source>
        <dbReference type="EMBL" id="PYH99200.1"/>
    </source>
</evidence>
<dbReference type="Proteomes" id="UP000247810">
    <property type="component" value="Unassembled WGS sequence"/>
</dbReference>
<keyword evidence="2" id="KW-1185">Reference proteome</keyword>
<reference evidence="1 2" key="1">
    <citation type="submission" date="2018-02" db="EMBL/GenBank/DDBJ databases">
        <title>The genomes of Aspergillus section Nigri reveals drivers in fungal speciation.</title>
        <authorList>
            <consortium name="DOE Joint Genome Institute"/>
            <person name="Vesth T.C."/>
            <person name="Nybo J."/>
            <person name="Theobald S."/>
            <person name="Brandl J."/>
            <person name="Frisvad J.C."/>
            <person name="Nielsen K.F."/>
            <person name="Lyhne E.K."/>
            <person name="Kogle M.E."/>
            <person name="Kuo A."/>
            <person name="Riley R."/>
            <person name="Clum A."/>
            <person name="Nolan M."/>
            <person name="Lipzen A."/>
            <person name="Salamov A."/>
            <person name="Henrissat B."/>
            <person name="Wiebenga A."/>
            <person name="De vries R.P."/>
            <person name="Grigoriev I.V."/>
            <person name="Mortensen U.H."/>
            <person name="Andersen M.R."/>
            <person name="Baker S.E."/>
        </authorList>
    </citation>
    <scope>NUCLEOTIDE SEQUENCE [LARGE SCALE GENOMIC DNA]</scope>
    <source>
        <strain evidence="1 2">CBS 707.79</strain>
    </source>
</reference>
<gene>
    <name evidence="1" type="ORF">BO71DRAFT_314513</name>
</gene>
<dbReference type="VEuPathDB" id="FungiDB:BO71DRAFT_314513"/>
<dbReference type="EMBL" id="KZ825804">
    <property type="protein sequence ID" value="PYH99200.1"/>
    <property type="molecule type" value="Genomic_DNA"/>
</dbReference>
<dbReference type="InterPro" id="IPR036879">
    <property type="entry name" value="TF_MADSbox_sf"/>
</dbReference>
<proteinExistence type="predicted"/>
<dbReference type="GO" id="GO:0003677">
    <property type="term" value="F:DNA binding"/>
    <property type="evidence" value="ECO:0007669"/>
    <property type="project" value="InterPro"/>
</dbReference>
<name>A0A319DNG4_9EURO</name>
<evidence type="ECO:0000313" key="2">
    <source>
        <dbReference type="Proteomes" id="UP000247810"/>
    </source>
</evidence>
<dbReference type="AlphaFoldDB" id="A0A319DNG4"/>